<keyword evidence="4 6" id="KW-0472">Membrane</keyword>
<evidence type="ECO:0000256" key="5">
    <source>
        <dbReference type="SAM" id="MobiDB-lite"/>
    </source>
</evidence>
<dbReference type="InterPro" id="IPR003807">
    <property type="entry name" value="DUF202"/>
</dbReference>
<protein>
    <recommendedName>
        <fullName evidence="7">DUF202 domain-containing protein</fullName>
    </recommendedName>
</protein>
<evidence type="ECO:0000256" key="4">
    <source>
        <dbReference type="ARBA" id="ARBA00023136"/>
    </source>
</evidence>
<gene>
    <name evidence="8" type="ORF">BB558_004313</name>
</gene>
<comment type="subcellular location">
    <subcellularLocation>
        <location evidence="1">Endomembrane system</location>
        <topology evidence="1">Multi-pass membrane protein</topology>
    </subcellularLocation>
</comment>
<feature type="region of interest" description="Disordered" evidence="5">
    <location>
        <begin position="32"/>
        <end position="57"/>
    </location>
</feature>
<accession>A0A2U1J3Q5</accession>
<dbReference type="EMBL" id="MBFU01000405">
    <property type="protein sequence ID" value="PVZ99674.1"/>
    <property type="molecule type" value="Genomic_DNA"/>
</dbReference>
<feature type="domain" description="DUF202" evidence="7">
    <location>
        <begin position="80"/>
        <end position="141"/>
    </location>
</feature>
<feature type="transmembrane region" description="Helical" evidence="6">
    <location>
        <begin position="116"/>
        <end position="136"/>
    </location>
</feature>
<comment type="caution">
    <text evidence="8">The sequence shown here is derived from an EMBL/GenBank/DDBJ whole genome shotgun (WGS) entry which is preliminary data.</text>
</comment>
<dbReference type="Proteomes" id="UP000245591">
    <property type="component" value="Unassembled WGS sequence"/>
</dbReference>
<reference evidence="8 9" key="1">
    <citation type="journal article" date="2018" name="MBio">
        <title>Comparative Genomics Reveals the Core Gene Toolbox for the Fungus-Insect Symbiosis.</title>
        <authorList>
            <person name="Wang Y."/>
            <person name="Stata M."/>
            <person name="Wang W."/>
            <person name="Stajich J.E."/>
            <person name="White M.M."/>
            <person name="Moncalvo J.M."/>
        </authorList>
    </citation>
    <scope>NUCLEOTIDE SEQUENCE [LARGE SCALE GENOMIC DNA]</scope>
    <source>
        <strain evidence="8 9">AUS-126-30</strain>
    </source>
</reference>
<dbReference type="InterPro" id="IPR051572">
    <property type="entry name" value="VTC_Complex_Subunit"/>
</dbReference>
<keyword evidence="3 6" id="KW-1133">Transmembrane helix</keyword>
<dbReference type="GO" id="GO:0033254">
    <property type="term" value="C:vacuolar transporter chaperone complex"/>
    <property type="evidence" value="ECO:0007669"/>
    <property type="project" value="TreeGrafter"/>
</dbReference>
<evidence type="ECO:0000259" key="7">
    <source>
        <dbReference type="Pfam" id="PF02656"/>
    </source>
</evidence>
<organism evidence="8 9">
    <name type="scientific">Smittium angustum</name>
    <dbReference type="NCBI Taxonomy" id="133377"/>
    <lineage>
        <taxon>Eukaryota</taxon>
        <taxon>Fungi</taxon>
        <taxon>Fungi incertae sedis</taxon>
        <taxon>Zoopagomycota</taxon>
        <taxon>Kickxellomycotina</taxon>
        <taxon>Harpellomycetes</taxon>
        <taxon>Harpellales</taxon>
        <taxon>Legeriomycetaceae</taxon>
        <taxon>Smittium</taxon>
    </lineage>
</organism>
<dbReference type="GO" id="GO:0000329">
    <property type="term" value="C:fungal-type vacuole membrane"/>
    <property type="evidence" value="ECO:0007669"/>
    <property type="project" value="TreeGrafter"/>
</dbReference>
<keyword evidence="9" id="KW-1185">Reference proteome</keyword>
<dbReference type="Pfam" id="PF02656">
    <property type="entry name" value="DUF202"/>
    <property type="match status" value="1"/>
</dbReference>
<evidence type="ECO:0000313" key="9">
    <source>
        <dbReference type="Proteomes" id="UP000245591"/>
    </source>
</evidence>
<evidence type="ECO:0000313" key="8">
    <source>
        <dbReference type="EMBL" id="PVZ99674.1"/>
    </source>
</evidence>
<name>A0A2U1J3Q5_SMIAN</name>
<evidence type="ECO:0000256" key="1">
    <source>
        <dbReference type="ARBA" id="ARBA00004127"/>
    </source>
</evidence>
<sequence length="157" mass="17620">MSKLQTNPNLIATKGHSFKISNESYSERDALLSKNVGKSRHPEDVAMGTKPSGPKSLEAQNLESIPKKKKLAVPVRVEPKVFFANERTFLSWLNFSVLLGTISLGLVNFGDKRIRIAGFGFTTVSIIFMVYSLHLYQRRATMILNREPGPYGNLFFL</sequence>
<evidence type="ECO:0000256" key="6">
    <source>
        <dbReference type="SAM" id="Phobius"/>
    </source>
</evidence>
<dbReference type="AlphaFoldDB" id="A0A2U1J3Q5"/>
<dbReference type="PANTHER" id="PTHR46140">
    <property type="entry name" value="VACUOLAR TRANSPORTER CHAPERONE 1-RELATED"/>
    <property type="match status" value="1"/>
</dbReference>
<feature type="transmembrane region" description="Helical" evidence="6">
    <location>
        <begin position="89"/>
        <end position="110"/>
    </location>
</feature>
<evidence type="ECO:0000256" key="2">
    <source>
        <dbReference type="ARBA" id="ARBA00022692"/>
    </source>
</evidence>
<evidence type="ECO:0000256" key="3">
    <source>
        <dbReference type="ARBA" id="ARBA00022989"/>
    </source>
</evidence>
<proteinExistence type="predicted"/>
<dbReference type="GO" id="GO:0012505">
    <property type="term" value="C:endomembrane system"/>
    <property type="evidence" value="ECO:0007669"/>
    <property type="project" value="UniProtKB-SubCell"/>
</dbReference>
<dbReference type="PANTHER" id="PTHR46140:SF1">
    <property type="entry name" value="VACUOLAR TRANSPORTER CHAPERONE COMPLEX SUBUNIT 4-RELATED"/>
    <property type="match status" value="1"/>
</dbReference>
<keyword evidence="2 6" id="KW-0812">Transmembrane</keyword>